<dbReference type="EMBL" id="AAVO02000003">
    <property type="protein sequence ID" value="EDM88167.1"/>
    <property type="molecule type" value="Genomic_DNA"/>
</dbReference>
<name>A5ZQ03_9FIRM</name>
<organism evidence="1 2">
    <name type="scientific">Blautia obeum ATCC 29174</name>
    <dbReference type="NCBI Taxonomy" id="411459"/>
    <lineage>
        <taxon>Bacteria</taxon>
        <taxon>Bacillati</taxon>
        <taxon>Bacillota</taxon>
        <taxon>Clostridia</taxon>
        <taxon>Lachnospirales</taxon>
        <taxon>Lachnospiraceae</taxon>
        <taxon>Blautia</taxon>
    </lineage>
</organism>
<sequence>MRSLVNWKDMVCEFPNRFAQTVEGDKVTLQRSPGTVRTQGTPQNATNFNIMDLAALEAMLMSSEAMRMLLRQNEELKGITGEVIEATLTNSQVYPHNNSIKTLQIVTPRNTKDYTITVEVVSVTGGAAGEFEISDKLLNGFKIKYTGSASSVAVRCYVRGGI</sequence>
<proteinExistence type="predicted"/>
<evidence type="ECO:0000313" key="1">
    <source>
        <dbReference type="EMBL" id="EDM88167.1"/>
    </source>
</evidence>
<reference evidence="1 2" key="2">
    <citation type="submission" date="2007-04" db="EMBL/GenBank/DDBJ databases">
        <title>Draft genome sequence of Ruminococcus obeum (ATCC 29174).</title>
        <authorList>
            <person name="Sudarsanam P."/>
            <person name="Ley R."/>
            <person name="Guruge J."/>
            <person name="Turnbaugh P.J."/>
            <person name="Mahowald M."/>
            <person name="Liep D."/>
            <person name="Gordon J."/>
        </authorList>
    </citation>
    <scope>NUCLEOTIDE SEQUENCE [LARGE SCALE GENOMIC DNA]</scope>
    <source>
        <strain evidence="1 2">ATCC 29174</strain>
    </source>
</reference>
<comment type="caution">
    <text evidence="1">The sequence shown here is derived from an EMBL/GenBank/DDBJ whole genome shotgun (WGS) entry which is preliminary data.</text>
</comment>
<dbReference type="Proteomes" id="UP000006002">
    <property type="component" value="Unassembled WGS sequence"/>
</dbReference>
<accession>A5ZQ03</accession>
<protein>
    <submittedName>
        <fullName evidence="1">Uncharacterized protein</fullName>
    </submittedName>
</protein>
<dbReference type="eggNOG" id="ENOG50332UJ">
    <property type="taxonomic scope" value="Bacteria"/>
</dbReference>
<dbReference type="RefSeq" id="WP_005424405.1">
    <property type="nucleotide sequence ID" value="NZ_CP102265.1"/>
</dbReference>
<gene>
    <name evidence="1" type="ORF">RUMOBE_01073</name>
</gene>
<dbReference type="GeneID" id="79804321"/>
<evidence type="ECO:0000313" key="2">
    <source>
        <dbReference type="Proteomes" id="UP000006002"/>
    </source>
</evidence>
<dbReference type="AlphaFoldDB" id="A5ZQ03"/>
<reference evidence="1 2" key="1">
    <citation type="submission" date="2007-03" db="EMBL/GenBank/DDBJ databases">
        <authorList>
            <person name="Fulton L."/>
            <person name="Clifton S."/>
            <person name="Fulton B."/>
            <person name="Xu J."/>
            <person name="Minx P."/>
            <person name="Pepin K.H."/>
            <person name="Johnson M."/>
            <person name="Thiruvilangam P."/>
            <person name="Bhonagiri V."/>
            <person name="Nash W.E."/>
            <person name="Mardis E.R."/>
            <person name="Wilson R.K."/>
        </authorList>
    </citation>
    <scope>NUCLEOTIDE SEQUENCE [LARGE SCALE GENOMIC DNA]</scope>
    <source>
        <strain evidence="1 2">ATCC 29174</strain>
    </source>
</reference>
<dbReference type="HOGENOM" id="CLU_131340_0_0_9"/>